<dbReference type="PROSITE" id="PS51707">
    <property type="entry name" value="CYTH"/>
    <property type="match status" value="1"/>
</dbReference>
<evidence type="ECO:0000313" key="4">
    <source>
        <dbReference type="Proteomes" id="UP001228113"/>
    </source>
</evidence>
<keyword evidence="4" id="KW-1185">Reference proteome</keyword>
<dbReference type="PANTHER" id="PTHR40114:SF1">
    <property type="entry name" value="SLR0698 PROTEIN"/>
    <property type="match status" value="1"/>
</dbReference>
<dbReference type="InterPro" id="IPR033469">
    <property type="entry name" value="CYTH-like_dom_sf"/>
</dbReference>
<dbReference type="SUPFAM" id="SSF55154">
    <property type="entry name" value="CYTH-like phosphatases"/>
    <property type="match status" value="1"/>
</dbReference>
<feature type="active site" description="Proton acceptor" evidence="1">
    <location>
        <position position="29"/>
    </location>
</feature>
<evidence type="ECO:0000256" key="1">
    <source>
        <dbReference type="PIRSR" id="PIRSR016487-1"/>
    </source>
</evidence>
<dbReference type="Gene3D" id="2.40.320.10">
    <property type="entry name" value="Hypothetical Protein Pfu-838710-001"/>
    <property type="match status" value="1"/>
</dbReference>
<dbReference type="PIRSF" id="PIRSF016487">
    <property type="entry name" value="CYTH_UCP016487"/>
    <property type="match status" value="1"/>
</dbReference>
<dbReference type="InterPro" id="IPR023577">
    <property type="entry name" value="CYTH_domain"/>
</dbReference>
<dbReference type="Proteomes" id="UP001228113">
    <property type="component" value="Chromosome"/>
</dbReference>
<dbReference type="CDD" id="cd07891">
    <property type="entry name" value="CYTH-like_CthTTM-like_1"/>
    <property type="match status" value="1"/>
</dbReference>
<dbReference type="AlphaFoldDB" id="A0AA48H0B2"/>
<feature type="domain" description="CYTH" evidence="2">
    <location>
        <begin position="2"/>
        <end position="148"/>
    </location>
</feature>
<evidence type="ECO:0000259" key="2">
    <source>
        <dbReference type="PROSITE" id="PS51707"/>
    </source>
</evidence>
<dbReference type="EMBL" id="AP027081">
    <property type="protein sequence ID" value="BDU77670.1"/>
    <property type="molecule type" value="Genomic_DNA"/>
</dbReference>
<dbReference type="InterPro" id="IPR012042">
    <property type="entry name" value="NeuTTM/CthTTM-like"/>
</dbReference>
<dbReference type="Pfam" id="PF01928">
    <property type="entry name" value="CYTH"/>
    <property type="match status" value="1"/>
</dbReference>
<accession>A0AA48H0B2</accession>
<sequence>MAKEIERKYLVKLDTWVPQDGGVHFKQGYLNSQKERVVRVRIEGTKAKLTIKGVTTGVTRSEFEYAVPVEDAAILLDNLCEQPLIDKHRHKEVHGGKTWEIDVFHGDNEGLVVAEVELASEDEKIELPAFIGAEVSSDPRYFNSNLLKNPFKSWGKA</sequence>
<proteinExistence type="predicted"/>
<dbReference type="RefSeq" id="WP_243334911.1">
    <property type="nucleotide sequence ID" value="NZ_AP027081.1"/>
</dbReference>
<organism evidence="3 4">
    <name type="scientific">Mesoterricola sediminis</name>
    <dbReference type="NCBI Taxonomy" id="2927980"/>
    <lineage>
        <taxon>Bacteria</taxon>
        <taxon>Pseudomonadati</taxon>
        <taxon>Acidobacteriota</taxon>
        <taxon>Holophagae</taxon>
        <taxon>Holophagales</taxon>
        <taxon>Holophagaceae</taxon>
        <taxon>Mesoterricola</taxon>
    </lineage>
</organism>
<reference evidence="3" key="1">
    <citation type="journal article" date="2023" name="Int. J. Syst. Evol. Microbiol.">
        <title>Mesoterricola silvestris gen. nov., sp. nov., Mesoterricola sediminis sp. nov., Geothrix oryzae sp. nov., Geothrix edaphica sp. nov., Geothrix rubra sp. nov., and Geothrix limicola sp. nov., six novel members of Acidobacteriota isolated from soils.</title>
        <authorList>
            <person name="Itoh H."/>
            <person name="Sugisawa Y."/>
            <person name="Mise K."/>
            <person name="Xu Z."/>
            <person name="Kuniyasu M."/>
            <person name="Ushijima N."/>
            <person name="Kawano K."/>
            <person name="Kobayashi E."/>
            <person name="Shiratori Y."/>
            <person name="Masuda Y."/>
            <person name="Senoo K."/>
        </authorList>
    </citation>
    <scope>NUCLEOTIDE SEQUENCE</scope>
    <source>
        <strain evidence="3">W786</strain>
    </source>
</reference>
<gene>
    <name evidence="3" type="ORF">METESE_26280</name>
</gene>
<dbReference type="KEGG" id="msea:METESE_26280"/>
<dbReference type="PANTHER" id="PTHR40114">
    <property type="entry name" value="SLR0698 PROTEIN"/>
    <property type="match status" value="1"/>
</dbReference>
<name>A0AA48H0B2_9BACT</name>
<dbReference type="SMART" id="SM01118">
    <property type="entry name" value="CYTH"/>
    <property type="match status" value="1"/>
</dbReference>
<evidence type="ECO:0000313" key="3">
    <source>
        <dbReference type="EMBL" id="BDU77670.1"/>
    </source>
</evidence>
<protein>
    <submittedName>
        <fullName evidence="3">CYTH domain-containing protein</fullName>
    </submittedName>
</protein>